<feature type="chain" id="PRO_5035466947" evidence="1">
    <location>
        <begin position="24"/>
        <end position="210"/>
    </location>
</feature>
<evidence type="ECO:0000256" key="1">
    <source>
        <dbReference type="SAM" id="SignalP"/>
    </source>
</evidence>
<gene>
    <name evidence="2" type="ORF">Poli38472_012319</name>
</gene>
<dbReference type="AlphaFoldDB" id="A0A8K1CQM9"/>
<dbReference type="EMBL" id="SPLM01000005">
    <property type="protein sequence ID" value="TMW67203.1"/>
    <property type="molecule type" value="Genomic_DNA"/>
</dbReference>
<feature type="signal peptide" evidence="1">
    <location>
        <begin position="1"/>
        <end position="23"/>
    </location>
</feature>
<protein>
    <submittedName>
        <fullName evidence="2">Uncharacterized protein</fullName>
    </submittedName>
</protein>
<name>A0A8K1CQM9_PYTOL</name>
<dbReference type="OrthoDB" id="161860at2759"/>
<sequence>MHLAIAFSVLSTVLCTMVPQVQAIRSGVTCERLENPIEMAKQRCLCTPCHVCEYNREKKSCDFIRDNGIDLTDGSEAPSVQPTLEASEWFLTEEELTKSRRGVPRSDLQVFTTGNKVDVFPAGDTFFASVYQDVERSSADDTIYLAAWSTDDVPFDPINDPTGTNSSFKSIMSRAVDRGADFRALVWRNMLEMKQNIKMSDAINSLPKPV</sequence>
<comment type="caution">
    <text evidence="2">The sequence shown here is derived from an EMBL/GenBank/DDBJ whole genome shotgun (WGS) entry which is preliminary data.</text>
</comment>
<accession>A0A8K1CQM9</accession>
<proteinExistence type="predicted"/>
<dbReference type="Proteomes" id="UP000794436">
    <property type="component" value="Unassembled WGS sequence"/>
</dbReference>
<reference evidence="2" key="1">
    <citation type="submission" date="2019-03" db="EMBL/GenBank/DDBJ databases">
        <title>Long read genome sequence of the mycoparasitic Pythium oligandrum ATCC 38472 isolated from sugarbeet rhizosphere.</title>
        <authorList>
            <person name="Gaulin E."/>
        </authorList>
    </citation>
    <scope>NUCLEOTIDE SEQUENCE</scope>
    <source>
        <strain evidence="2">ATCC 38472_TT</strain>
    </source>
</reference>
<evidence type="ECO:0000313" key="2">
    <source>
        <dbReference type="EMBL" id="TMW67203.1"/>
    </source>
</evidence>
<keyword evidence="3" id="KW-1185">Reference proteome</keyword>
<keyword evidence="1" id="KW-0732">Signal</keyword>
<organism evidence="2 3">
    <name type="scientific">Pythium oligandrum</name>
    <name type="common">Mycoparasitic fungus</name>
    <dbReference type="NCBI Taxonomy" id="41045"/>
    <lineage>
        <taxon>Eukaryota</taxon>
        <taxon>Sar</taxon>
        <taxon>Stramenopiles</taxon>
        <taxon>Oomycota</taxon>
        <taxon>Peronosporomycetes</taxon>
        <taxon>Pythiales</taxon>
        <taxon>Pythiaceae</taxon>
        <taxon>Pythium</taxon>
    </lineage>
</organism>
<evidence type="ECO:0000313" key="3">
    <source>
        <dbReference type="Proteomes" id="UP000794436"/>
    </source>
</evidence>